<name>A0A6M3JC74_9ZZZZ</name>
<proteinExistence type="predicted"/>
<sequence>MKLKSLGGIVAEWRAIKIKFWRDKKVTRLSHEARLLALGMIALTDDEGYLEGDAETLKNELYPSDSDVAVEMIQGWLDELAAVDVSDPFIIRYLGRSKVVICFPKFADHQPAGVLRKDRIKPSKLKSLVESGILSAEVLKPWTVVVPPPELVLPCSSEPRQKSEPEGSLTSENTSGPITATDAQPQLGLPTKPERTGKQATNDEILDAVALIWKRSRKPEPSMAVYQEIATYCKELNRAPDAVVRSILTRANSKPDVYALTFSRARKLPPELESGPKLDNWQIAKAKTDGRKTGLSMIGDVFAAANETSRK</sequence>
<organism evidence="2">
    <name type="scientific">viral metagenome</name>
    <dbReference type="NCBI Taxonomy" id="1070528"/>
    <lineage>
        <taxon>unclassified sequences</taxon>
        <taxon>metagenomes</taxon>
        <taxon>organismal metagenomes</taxon>
    </lineage>
</organism>
<reference evidence="2" key="1">
    <citation type="submission" date="2020-03" db="EMBL/GenBank/DDBJ databases">
        <title>The deep terrestrial virosphere.</title>
        <authorList>
            <person name="Holmfeldt K."/>
            <person name="Nilsson E."/>
            <person name="Simone D."/>
            <person name="Lopez-Fernandez M."/>
            <person name="Wu X."/>
            <person name="de Brujin I."/>
            <person name="Lundin D."/>
            <person name="Andersson A."/>
            <person name="Bertilsson S."/>
            <person name="Dopson M."/>
        </authorList>
    </citation>
    <scope>NUCLEOTIDE SEQUENCE</scope>
    <source>
        <strain evidence="2">MM415B00334</strain>
    </source>
</reference>
<dbReference type="EMBL" id="MT141560">
    <property type="protein sequence ID" value="QJA66775.1"/>
    <property type="molecule type" value="Genomic_DNA"/>
</dbReference>
<gene>
    <name evidence="2" type="ORF">MM415B00334_0028</name>
</gene>
<feature type="compositionally biased region" description="Polar residues" evidence="1">
    <location>
        <begin position="168"/>
        <end position="184"/>
    </location>
</feature>
<evidence type="ECO:0000256" key="1">
    <source>
        <dbReference type="SAM" id="MobiDB-lite"/>
    </source>
</evidence>
<protein>
    <submittedName>
        <fullName evidence="2">Uncharacterized protein</fullName>
    </submittedName>
</protein>
<dbReference type="AlphaFoldDB" id="A0A6M3JC74"/>
<accession>A0A6M3JC74</accession>
<feature type="region of interest" description="Disordered" evidence="1">
    <location>
        <begin position="153"/>
        <end position="200"/>
    </location>
</feature>
<evidence type="ECO:0000313" key="2">
    <source>
        <dbReference type="EMBL" id="QJA66775.1"/>
    </source>
</evidence>